<reference evidence="2 3" key="1">
    <citation type="submission" date="2019-05" db="EMBL/GenBank/DDBJ databases">
        <title>Another draft genome of Portunus trituberculatus and its Hox gene families provides insights of decapod evolution.</title>
        <authorList>
            <person name="Jeong J.-H."/>
            <person name="Song I."/>
            <person name="Kim S."/>
            <person name="Choi T."/>
            <person name="Kim D."/>
            <person name="Ryu S."/>
            <person name="Kim W."/>
        </authorList>
    </citation>
    <scope>NUCLEOTIDE SEQUENCE [LARGE SCALE GENOMIC DNA]</scope>
    <source>
        <tissue evidence="2">Muscle</tissue>
    </source>
</reference>
<protein>
    <submittedName>
        <fullName evidence="2">Uncharacterized protein</fullName>
    </submittedName>
</protein>
<evidence type="ECO:0000313" key="2">
    <source>
        <dbReference type="EMBL" id="MPC90053.1"/>
    </source>
</evidence>
<proteinExistence type="predicted"/>
<dbReference type="Proteomes" id="UP000324222">
    <property type="component" value="Unassembled WGS sequence"/>
</dbReference>
<gene>
    <name evidence="2" type="ORF">E2C01_085020</name>
</gene>
<dbReference type="EMBL" id="VSRR010083053">
    <property type="protein sequence ID" value="MPC90053.1"/>
    <property type="molecule type" value="Genomic_DNA"/>
</dbReference>
<evidence type="ECO:0000256" key="1">
    <source>
        <dbReference type="SAM" id="MobiDB-lite"/>
    </source>
</evidence>
<keyword evidence="3" id="KW-1185">Reference proteome</keyword>
<comment type="caution">
    <text evidence="2">The sequence shown here is derived from an EMBL/GenBank/DDBJ whole genome shotgun (WGS) entry which is preliminary data.</text>
</comment>
<feature type="region of interest" description="Disordered" evidence="1">
    <location>
        <begin position="51"/>
        <end position="70"/>
    </location>
</feature>
<feature type="compositionally biased region" description="Basic and acidic residues" evidence="1">
    <location>
        <begin position="53"/>
        <end position="70"/>
    </location>
</feature>
<accession>A0A5B7J6B7</accession>
<organism evidence="2 3">
    <name type="scientific">Portunus trituberculatus</name>
    <name type="common">Swimming crab</name>
    <name type="synonym">Neptunus trituberculatus</name>
    <dbReference type="NCBI Taxonomy" id="210409"/>
    <lineage>
        <taxon>Eukaryota</taxon>
        <taxon>Metazoa</taxon>
        <taxon>Ecdysozoa</taxon>
        <taxon>Arthropoda</taxon>
        <taxon>Crustacea</taxon>
        <taxon>Multicrustacea</taxon>
        <taxon>Malacostraca</taxon>
        <taxon>Eumalacostraca</taxon>
        <taxon>Eucarida</taxon>
        <taxon>Decapoda</taxon>
        <taxon>Pleocyemata</taxon>
        <taxon>Brachyura</taxon>
        <taxon>Eubrachyura</taxon>
        <taxon>Portunoidea</taxon>
        <taxon>Portunidae</taxon>
        <taxon>Portuninae</taxon>
        <taxon>Portunus</taxon>
    </lineage>
</organism>
<name>A0A5B7J6B7_PORTR</name>
<evidence type="ECO:0000313" key="3">
    <source>
        <dbReference type="Proteomes" id="UP000324222"/>
    </source>
</evidence>
<sequence length="70" mass="7707">MKTGPIISVAFEIVMERSTPEARHAVRLRVEVIGREVVAVAPSVDGLQLAIQGREEHHQPPLKDLSGVRE</sequence>
<dbReference type="AlphaFoldDB" id="A0A5B7J6B7"/>